<dbReference type="AlphaFoldDB" id="A0A7Z7VLD0"/>
<evidence type="ECO:0000313" key="2">
    <source>
        <dbReference type="Proteomes" id="UP000294145"/>
    </source>
</evidence>
<name>A0A7Z7VLD0_VIBCL</name>
<reference evidence="1 2" key="1">
    <citation type="submission" date="2019-02" db="EMBL/GenBank/DDBJ databases">
        <title>Genomic plasticity associated with the antimicrobial resistance in Vibrio cholerae.</title>
        <authorList>
            <person name="Verma J."/>
            <person name="Bag S."/>
            <person name="Saha B."/>
            <person name="Kumar P."/>
            <person name="Ghosh T.S."/>
            <person name="Dayal M."/>
            <person name="Senapati T."/>
            <person name="Mehra S."/>
            <person name="Dey P."/>
            <person name="Desigamani A."/>
            <person name="Kumar D."/>
            <person name="Rana P."/>
            <person name="Kumar B."/>
            <person name="Maiti T.K."/>
            <person name="Sharma N.C."/>
            <person name="Bhadra R.K."/>
            <person name="Mutreja A."/>
            <person name="Nair G.B."/>
            <person name="Ramamurthy T."/>
            <person name="Das B."/>
        </authorList>
    </citation>
    <scope>NUCLEOTIDE SEQUENCE [LARGE SCALE GENOMIC DNA]</scope>
    <source>
        <strain evidence="1 2">IDH06781</strain>
    </source>
</reference>
<sequence length="132" mass="15124">MRKRDPFQRASRRIVRRLGRYHEIKIKPPLGEWVKVDAVPNQPLLDVELTGGTKSGKGQTVQLHQRHIVVESHHCLGIEHDCESWSVKIDDIEYYVTKAYPKDDGVTYLFLNDQVEGSALSPEGEGRGRTWC</sequence>
<organism evidence="1 2">
    <name type="scientific">Vibrio cholerae</name>
    <dbReference type="NCBI Taxonomy" id="666"/>
    <lineage>
        <taxon>Bacteria</taxon>
        <taxon>Pseudomonadati</taxon>
        <taxon>Pseudomonadota</taxon>
        <taxon>Gammaproteobacteria</taxon>
        <taxon>Vibrionales</taxon>
        <taxon>Vibrionaceae</taxon>
        <taxon>Vibrio</taxon>
    </lineage>
</organism>
<comment type="caution">
    <text evidence="1">The sequence shown here is derived from an EMBL/GenBank/DDBJ whole genome shotgun (WGS) entry which is preliminary data.</text>
</comment>
<dbReference type="Proteomes" id="UP000294145">
    <property type="component" value="Unassembled WGS sequence"/>
</dbReference>
<proteinExistence type="predicted"/>
<dbReference type="EMBL" id="SISP01000032">
    <property type="protein sequence ID" value="TBM39814.1"/>
    <property type="molecule type" value="Genomic_DNA"/>
</dbReference>
<accession>A0A7Z7VLD0</accession>
<evidence type="ECO:0000313" key="1">
    <source>
        <dbReference type="EMBL" id="TBM39814.1"/>
    </source>
</evidence>
<dbReference type="Gene3D" id="2.40.10.180">
    <property type="entry name" value="Phage tail proteins"/>
    <property type="match status" value="1"/>
</dbReference>
<dbReference type="RefSeq" id="WP_154813910.1">
    <property type="nucleotide sequence ID" value="NZ_JAILXN010000002.1"/>
</dbReference>
<protein>
    <submittedName>
        <fullName evidence="1">Uncharacterized protein</fullName>
    </submittedName>
</protein>
<dbReference type="InterPro" id="IPR053734">
    <property type="entry name" value="Phage_Head-Tail_Connect_sf"/>
</dbReference>
<gene>
    <name evidence="1" type="ORF">EYB64_16380</name>
</gene>